<reference evidence="4" key="1">
    <citation type="journal article" date="2019" name="Int. J. Syst. Evol. Microbiol.">
        <title>The Global Catalogue of Microorganisms (GCM) 10K type strain sequencing project: providing services to taxonomists for standard genome sequencing and annotation.</title>
        <authorList>
            <consortium name="The Broad Institute Genomics Platform"/>
            <consortium name="The Broad Institute Genome Sequencing Center for Infectious Disease"/>
            <person name="Wu L."/>
            <person name="Ma J."/>
        </authorList>
    </citation>
    <scope>NUCLEOTIDE SEQUENCE [LARGE SCALE GENOMIC DNA]</scope>
    <source>
        <strain evidence="4">CCUG 54781</strain>
    </source>
</reference>
<evidence type="ECO:0000259" key="2">
    <source>
        <dbReference type="PROSITE" id="PS50093"/>
    </source>
</evidence>
<evidence type="ECO:0000313" key="4">
    <source>
        <dbReference type="Proteomes" id="UP001596550"/>
    </source>
</evidence>
<dbReference type="SMART" id="SM00089">
    <property type="entry name" value="PKD"/>
    <property type="match status" value="2"/>
</dbReference>
<proteinExistence type="predicted"/>
<dbReference type="SUPFAM" id="SSF49299">
    <property type="entry name" value="PKD domain"/>
    <property type="match status" value="2"/>
</dbReference>
<dbReference type="InterPro" id="IPR022409">
    <property type="entry name" value="PKD/Chitinase_dom"/>
</dbReference>
<evidence type="ECO:0000256" key="1">
    <source>
        <dbReference type="ARBA" id="ARBA00022729"/>
    </source>
</evidence>
<accession>A0ABW2LS22</accession>
<sequence>MTKTNQSSFAVLRKIFYVWLLFLPLLFFSQGSGTIIKWDFQVGCAQNLSEYDPKLDNGQLFQGIERSECIRVCEDKEITYTIEGANITNVQWNIGGGVLQSLSGAGNTQAIIKWGVAGNGSIQITITYSNGTTENRTICVEKINRPTANFQAAGGIKPKVCRNTPIYFDNISDQNGGSDILYYHWDFGDGTFSNAFEPSHTYTTEGTYPVTLTVTNQCNCTHSITIDVEVLKADPVTISCASVVCEGSVETYTASDNCGGDWEVKGGTIVANNGNSIEVKWDQVDPSEGFGYVMYLSKCTCPEWVTVKVPVILNKARIKGKEAICAGKQEKYSLPQWPATSFQWSVSGPGSAQLNYNEHRNEVFFTANQTGTYILSCTYINTLLGCKGYAEITINVDAPVTITGGSDEICSNTTQTFNANPGTNVIWQVTRDNAVIYTSATPSPTLPNFLFSTPGTYLITATKPGGCTGDPRIIRVVQTPPAPTGNIIGERRVCTGVPYTYSIATITPGTIPVWEVTNGTIQGSNSGQSVTVIFNPGATSFAVSVRNKSLDPVGCLSDPLTLLLKKINLTANIVAAAPGPYCPSSSMVFKVDFNGVVPDQIEWSFASLNFGSVVSGQGTNQITVNFNEISSGVNSTNLRLKVIKCGVEYFFNYPVELYQLPVINFTNIQNICLGESGLSFSINQGGITSATDVVFTFSNGSTHTATFNASGNYSFPNQGYIQNNTGANITQTVTVTINGAHSCSYKPTASASFVVYPETVITITPAANVEICDPTNYTPYTLYANMSTGITPSTVFEWRKNNVIVQTGSLNSFLIQGTNPYGTYFVRVKDANGCWVRSQTINVTQECNDNTCGIPEPTINVTANWTGCNTLSAQASYSVVPDQVQWLSNSVLTLTGGQGTNNAQFTTNIAGVHLVTVRIRVGNCWFSKTIEMIKRYQPKFNITQTCSNNGTFDVTLHNSSTIFDINQNDITFTWGNGGPFTQTGQTASFSNLSPGVHTFTLTLTSANNPPCTITETYTIAPTPNLNFTGLPASVCKGEVVTLTIPNFNSNNTYKWFFDNTAYVASGPTTEITFNNSGANSIYLQVTTPQSCVYTGLPHIVQVVEDNFAGILQAFNTNSCEGSSSNPSITYIPNFASVTPTSYIWMNGNQPVAGAPNTSSFNPTVSGNYWPILKGSTGCMSYIMATQAVSVTVRPKPYVNISGKTSICANQSTTLFGIVTDNTLEYQWLKNGNVAVSWTNSPYPITINTGNLPAGTHTFRLMVRPVGDPGCENYKDFTVTVSNPPSQIGLSYNIVQCQPYKVEITATGPSNGQYNWSNGMTGQTITVTHGGIYRVTYTAPSGCIVENDITVPQSIESLMWIFPTGCYDVCPDGTSYLIGPRGIYDGHNWQLNGSNIQGGSFGFINPLYINQAGTYNLEITQGICTVKSGDMNVNPDPQLCKLEPCKIGVKVEVVRGNGNPNYTLYGEIYNYASTPVVLTITSANGYGTYSPSIITIPAGGIYNMWTNPILFYPNATFPGGIDDMIVKGYGCEVKEPVDYSLSSRVAASSEEKTVSGIQVTPNPSKDMAEVIFDTGNSKNAARMITVHDASGTLKFQQELKASSGKVSINVSQWLQGVYIVSVVTSDKPLQAKLLKK</sequence>
<dbReference type="InterPro" id="IPR035986">
    <property type="entry name" value="PKD_dom_sf"/>
</dbReference>
<keyword evidence="1" id="KW-0732">Signal</keyword>
<gene>
    <name evidence="3" type="ORF">ACFQO9_01275</name>
</gene>
<dbReference type="Gene3D" id="2.60.40.10">
    <property type="entry name" value="Immunoglobulins"/>
    <property type="match status" value="2"/>
</dbReference>
<evidence type="ECO:0000313" key="3">
    <source>
        <dbReference type="EMBL" id="MFC7345346.1"/>
    </source>
</evidence>
<organism evidence="3 4">
    <name type="scientific">Chryseobacterium zhengzhouense</name>
    <dbReference type="NCBI Taxonomy" id="1636086"/>
    <lineage>
        <taxon>Bacteria</taxon>
        <taxon>Pseudomonadati</taxon>
        <taxon>Bacteroidota</taxon>
        <taxon>Flavobacteriia</taxon>
        <taxon>Flavobacteriales</taxon>
        <taxon>Weeksellaceae</taxon>
        <taxon>Chryseobacterium group</taxon>
        <taxon>Chryseobacterium</taxon>
    </lineage>
</organism>
<dbReference type="PROSITE" id="PS50093">
    <property type="entry name" value="PKD"/>
    <property type="match status" value="1"/>
</dbReference>
<dbReference type="InterPro" id="IPR026444">
    <property type="entry name" value="Secre_tail"/>
</dbReference>
<dbReference type="EMBL" id="JBHTCR010000001">
    <property type="protein sequence ID" value="MFC7345346.1"/>
    <property type="molecule type" value="Genomic_DNA"/>
</dbReference>
<dbReference type="Pfam" id="PF18962">
    <property type="entry name" value="Por_Secre_tail"/>
    <property type="match status" value="1"/>
</dbReference>
<dbReference type="NCBIfam" id="TIGR04183">
    <property type="entry name" value="Por_Secre_tail"/>
    <property type="match status" value="1"/>
</dbReference>
<protein>
    <submittedName>
        <fullName evidence="3">PKD domain-containing protein</fullName>
    </submittedName>
</protein>
<dbReference type="Pfam" id="PF19408">
    <property type="entry name" value="PKD_6"/>
    <property type="match status" value="1"/>
</dbReference>
<dbReference type="InterPro" id="IPR000601">
    <property type="entry name" value="PKD_dom"/>
</dbReference>
<feature type="domain" description="PKD" evidence="2">
    <location>
        <begin position="171"/>
        <end position="230"/>
    </location>
</feature>
<dbReference type="Proteomes" id="UP001596550">
    <property type="component" value="Unassembled WGS sequence"/>
</dbReference>
<dbReference type="RefSeq" id="WP_378172190.1">
    <property type="nucleotide sequence ID" value="NZ_JBHTCR010000001.1"/>
</dbReference>
<dbReference type="InterPro" id="IPR013783">
    <property type="entry name" value="Ig-like_fold"/>
</dbReference>
<dbReference type="CDD" id="cd00146">
    <property type="entry name" value="PKD"/>
    <property type="match status" value="2"/>
</dbReference>
<comment type="caution">
    <text evidence="3">The sequence shown here is derived from an EMBL/GenBank/DDBJ whole genome shotgun (WGS) entry which is preliminary data.</text>
</comment>
<dbReference type="InterPro" id="IPR045829">
    <property type="entry name" value="PKD_6"/>
</dbReference>
<keyword evidence="4" id="KW-1185">Reference proteome</keyword>
<dbReference type="Pfam" id="PF18911">
    <property type="entry name" value="PKD_4"/>
    <property type="match status" value="1"/>
</dbReference>
<name>A0ABW2LS22_9FLAO</name>